<feature type="transmembrane region" description="Helical" evidence="5">
    <location>
        <begin position="140"/>
        <end position="160"/>
    </location>
</feature>
<dbReference type="InterPro" id="IPR051496">
    <property type="entry name" value="H-rev107_PLA/AT"/>
</dbReference>
<comment type="caution">
    <text evidence="7">The sequence shown here is derived from an EMBL/GenBank/DDBJ whole genome shotgun (WGS) entry which is preliminary data.</text>
</comment>
<dbReference type="PANTHER" id="PTHR13943:SF77">
    <property type="entry name" value="LRAT DOMAIN-CONTAINING PROTEIN"/>
    <property type="match status" value="1"/>
</dbReference>
<gene>
    <name evidence="7" type="ORF">DPMN_031489</name>
</gene>
<dbReference type="GO" id="GO:0016410">
    <property type="term" value="F:N-acyltransferase activity"/>
    <property type="evidence" value="ECO:0007669"/>
    <property type="project" value="TreeGrafter"/>
</dbReference>
<organism evidence="7 8">
    <name type="scientific">Dreissena polymorpha</name>
    <name type="common">Zebra mussel</name>
    <name type="synonym">Mytilus polymorpha</name>
    <dbReference type="NCBI Taxonomy" id="45954"/>
    <lineage>
        <taxon>Eukaryota</taxon>
        <taxon>Metazoa</taxon>
        <taxon>Spiralia</taxon>
        <taxon>Lophotrochozoa</taxon>
        <taxon>Mollusca</taxon>
        <taxon>Bivalvia</taxon>
        <taxon>Autobranchia</taxon>
        <taxon>Heteroconchia</taxon>
        <taxon>Euheterodonta</taxon>
        <taxon>Imparidentia</taxon>
        <taxon>Neoheterodontei</taxon>
        <taxon>Myida</taxon>
        <taxon>Dreissenoidea</taxon>
        <taxon>Dreissenidae</taxon>
        <taxon>Dreissena</taxon>
    </lineage>
</organism>
<evidence type="ECO:0000313" key="7">
    <source>
        <dbReference type="EMBL" id="KAH3868346.1"/>
    </source>
</evidence>
<dbReference type="Gene3D" id="3.90.1720.10">
    <property type="entry name" value="endopeptidase domain like (from Nostoc punctiforme)"/>
    <property type="match status" value="1"/>
</dbReference>
<keyword evidence="8" id="KW-1185">Reference proteome</keyword>
<keyword evidence="2" id="KW-0808">Transferase</keyword>
<keyword evidence="3" id="KW-0378">Hydrolase</keyword>
<reference evidence="7" key="2">
    <citation type="submission" date="2020-11" db="EMBL/GenBank/DDBJ databases">
        <authorList>
            <person name="McCartney M.A."/>
            <person name="Auch B."/>
            <person name="Kono T."/>
            <person name="Mallez S."/>
            <person name="Becker A."/>
            <person name="Gohl D.M."/>
            <person name="Silverstein K.A.T."/>
            <person name="Koren S."/>
            <person name="Bechman K.B."/>
            <person name="Herman A."/>
            <person name="Abrahante J.E."/>
            <person name="Garbe J."/>
        </authorList>
    </citation>
    <scope>NUCLEOTIDE SEQUENCE</scope>
    <source>
        <strain evidence="7">Duluth1</strain>
        <tissue evidence="7">Whole animal</tissue>
    </source>
</reference>
<comment type="similarity">
    <text evidence="1">Belongs to the H-rev107 family.</text>
</comment>
<keyword evidence="5" id="KW-1133">Transmembrane helix</keyword>
<evidence type="ECO:0000256" key="4">
    <source>
        <dbReference type="ARBA" id="ARBA00023098"/>
    </source>
</evidence>
<sequence>MAKQVVQHNRTVLDSLEAGDLVEFNRGFYSHWAVYKGSRKVIHLTGIGNEGVNAISGSVFTICGQRFNKAVVRVDDFWEVAGDSKAYKKSSNTRFSPQEILKRAMDKIGEIGYNLLWSNCEHFANFCRYGEEKSEQVEKVVMVACVAAVGVVVGALLYGISKKEKKHEYNNDDFEVDYTF</sequence>
<reference evidence="7" key="1">
    <citation type="journal article" date="2019" name="bioRxiv">
        <title>The Genome of the Zebra Mussel, Dreissena polymorpha: A Resource for Invasive Species Research.</title>
        <authorList>
            <person name="McCartney M.A."/>
            <person name="Auch B."/>
            <person name="Kono T."/>
            <person name="Mallez S."/>
            <person name="Zhang Y."/>
            <person name="Obille A."/>
            <person name="Becker A."/>
            <person name="Abrahante J.E."/>
            <person name="Garbe J."/>
            <person name="Badalamenti J.P."/>
            <person name="Herman A."/>
            <person name="Mangelson H."/>
            <person name="Liachko I."/>
            <person name="Sullivan S."/>
            <person name="Sone E.D."/>
            <person name="Koren S."/>
            <person name="Silverstein K.A.T."/>
            <person name="Beckman K.B."/>
            <person name="Gohl D.M."/>
        </authorList>
    </citation>
    <scope>NUCLEOTIDE SEQUENCE</scope>
    <source>
        <strain evidence="7">Duluth1</strain>
        <tissue evidence="7">Whole animal</tissue>
    </source>
</reference>
<dbReference type="InterPro" id="IPR007053">
    <property type="entry name" value="LRAT_dom"/>
</dbReference>
<accession>A0A9D4M4R0</accession>
<dbReference type="Pfam" id="PF04970">
    <property type="entry name" value="LRAT"/>
    <property type="match status" value="1"/>
</dbReference>
<keyword evidence="5" id="KW-0472">Membrane</keyword>
<evidence type="ECO:0000256" key="5">
    <source>
        <dbReference type="SAM" id="Phobius"/>
    </source>
</evidence>
<dbReference type="GO" id="GO:0008970">
    <property type="term" value="F:phospholipase A1 activity"/>
    <property type="evidence" value="ECO:0007669"/>
    <property type="project" value="TreeGrafter"/>
</dbReference>
<keyword evidence="4" id="KW-0443">Lipid metabolism</keyword>
<name>A0A9D4M4R0_DREPO</name>
<dbReference type="Proteomes" id="UP000828390">
    <property type="component" value="Unassembled WGS sequence"/>
</dbReference>
<dbReference type="EMBL" id="JAIWYP010000002">
    <property type="protein sequence ID" value="KAH3868346.1"/>
    <property type="molecule type" value="Genomic_DNA"/>
</dbReference>
<dbReference type="GO" id="GO:0070292">
    <property type="term" value="P:N-acylphosphatidylethanolamine metabolic process"/>
    <property type="evidence" value="ECO:0007669"/>
    <property type="project" value="TreeGrafter"/>
</dbReference>
<dbReference type="PROSITE" id="PS51934">
    <property type="entry name" value="LRAT"/>
    <property type="match status" value="1"/>
</dbReference>
<dbReference type="GO" id="GO:0005737">
    <property type="term" value="C:cytoplasm"/>
    <property type="evidence" value="ECO:0007669"/>
    <property type="project" value="TreeGrafter"/>
</dbReference>
<evidence type="ECO:0000313" key="8">
    <source>
        <dbReference type="Proteomes" id="UP000828390"/>
    </source>
</evidence>
<feature type="domain" description="LRAT" evidence="6">
    <location>
        <begin position="21"/>
        <end position="136"/>
    </location>
</feature>
<dbReference type="AlphaFoldDB" id="A0A9D4M4R0"/>
<dbReference type="PANTHER" id="PTHR13943">
    <property type="entry name" value="HRAS-LIKE SUPPRESSOR - RELATED"/>
    <property type="match status" value="1"/>
</dbReference>
<evidence type="ECO:0000256" key="1">
    <source>
        <dbReference type="ARBA" id="ARBA00007824"/>
    </source>
</evidence>
<evidence type="ECO:0000256" key="3">
    <source>
        <dbReference type="ARBA" id="ARBA00022801"/>
    </source>
</evidence>
<protein>
    <recommendedName>
        <fullName evidence="6">LRAT domain-containing protein</fullName>
    </recommendedName>
</protein>
<proteinExistence type="inferred from homology"/>
<evidence type="ECO:0000256" key="2">
    <source>
        <dbReference type="ARBA" id="ARBA00022679"/>
    </source>
</evidence>
<evidence type="ECO:0000259" key="6">
    <source>
        <dbReference type="PROSITE" id="PS51934"/>
    </source>
</evidence>
<dbReference type="GO" id="GO:0004623">
    <property type="term" value="F:phospholipase A2 activity"/>
    <property type="evidence" value="ECO:0007669"/>
    <property type="project" value="TreeGrafter"/>
</dbReference>
<keyword evidence="5" id="KW-0812">Transmembrane</keyword>